<reference evidence="1" key="1">
    <citation type="submission" date="2020-05" db="EMBL/GenBank/DDBJ databases">
        <authorList>
            <person name="Chiriac C."/>
            <person name="Salcher M."/>
            <person name="Ghai R."/>
            <person name="Kavagutti S V."/>
        </authorList>
    </citation>
    <scope>NUCLEOTIDE SEQUENCE</scope>
</reference>
<name>A0A6J6F518_9ZZZZ</name>
<sequence>MEEENLSGRIQENYLRARREQPSAAIANTKAPEPTLEEARADLAKAVGKIADQFLAKRYGPLIGTIAETTTIATLQQFEANLTRTKGDVTLVVQEFSDRIFSTGKLRRE</sequence>
<gene>
    <name evidence="1" type="ORF">UFOPK1747_00637</name>
</gene>
<accession>A0A6J6F518</accession>
<evidence type="ECO:0000313" key="1">
    <source>
        <dbReference type="EMBL" id="CAB4582014.1"/>
    </source>
</evidence>
<protein>
    <submittedName>
        <fullName evidence="1">Unannotated protein</fullName>
    </submittedName>
</protein>
<dbReference type="AlphaFoldDB" id="A0A6J6F518"/>
<proteinExistence type="predicted"/>
<organism evidence="1">
    <name type="scientific">freshwater metagenome</name>
    <dbReference type="NCBI Taxonomy" id="449393"/>
    <lineage>
        <taxon>unclassified sequences</taxon>
        <taxon>metagenomes</taxon>
        <taxon>ecological metagenomes</taxon>
    </lineage>
</organism>
<dbReference type="EMBL" id="CAEZTV010000090">
    <property type="protein sequence ID" value="CAB4582014.1"/>
    <property type="molecule type" value="Genomic_DNA"/>
</dbReference>